<keyword evidence="1" id="KW-0472">Membrane</keyword>
<feature type="transmembrane region" description="Helical" evidence="1">
    <location>
        <begin position="21"/>
        <end position="39"/>
    </location>
</feature>
<keyword evidence="1" id="KW-1133">Transmembrane helix</keyword>
<keyword evidence="1" id="KW-0812">Transmembrane</keyword>
<gene>
    <name evidence="2" type="ORF">S01H1_67201</name>
</gene>
<comment type="caution">
    <text evidence="2">The sequence shown here is derived from an EMBL/GenBank/DDBJ whole genome shotgun (WGS) entry which is preliminary data.</text>
</comment>
<proteinExistence type="predicted"/>
<sequence length="42" mass="4839">SYSITNDQILGDILGIHAYKLFEFTSNVILFVSTCFWFISSF</sequence>
<dbReference type="AlphaFoldDB" id="X0X136"/>
<feature type="non-terminal residue" evidence="2">
    <location>
        <position position="1"/>
    </location>
</feature>
<evidence type="ECO:0000256" key="1">
    <source>
        <dbReference type="SAM" id="Phobius"/>
    </source>
</evidence>
<organism evidence="2">
    <name type="scientific">marine sediment metagenome</name>
    <dbReference type="NCBI Taxonomy" id="412755"/>
    <lineage>
        <taxon>unclassified sequences</taxon>
        <taxon>metagenomes</taxon>
        <taxon>ecological metagenomes</taxon>
    </lineage>
</organism>
<protein>
    <submittedName>
        <fullName evidence="2">Uncharacterized protein</fullName>
    </submittedName>
</protein>
<name>X0X136_9ZZZZ</name>
<accession>X0X136</accession>
<dbReference type="EMBL" id="BARS01044489">
    <property type="protein sequence ID" value="GAG36720.1"/>
    <property type="molecule type" value="Genomic_DNA"/>
</dbReference>
<reference evidence="2" key="1">
    <citation type="journal article" date="2014" name="Front. Microbiol.">
        <title>High frequency of phylogenetically diverse reductive dehalogenase-homologous genes in deep subseafloor sedimentary metagenomes.</title>
        <authorList>
            <person name="Kawai M."/>
            <person name="Futagami T."/>
            <person name="Toyoda A."/>
            <person name="Takaki Y."/>
            <person name="Nishi S."/>
            <person name="Hori S."/>
            <person name="Arai W."/>
            <person name="Tsubouchi T."/>
            <person name="Morono Y."/>
            <person name="Uchiyama I."/>
            <person name="Ito T."/>
            <person name="Fujiyama A."/>
            <person name="Inagaki F."/>
            <person name="Takami H."/>
        </authorList>
    </citation>
    <scope>NUCLEOTIDE SEQUENCE</scope>
    <source>
        <strain evidence="2">Expedition CK06-06</strain>
    </source>
</reference>
<evidence type="ECO:0000313" key="2">
    <source>
        <dbReference type="EMBL" id="GAG36720.1"/>
    </source>
</evidence>